<dbReference type="AlphaFoldDB" id="A0A2A6JE41"/>
<protein>
    <submittedName>
        <fullName evidence="1">Methyltransferase</fullName>
    </submittedName>
</protein>
<reference evidence="1 2" key="1">
    <citation type="submission" date="2017-09" db="EMBL/GenBank/DDBJ databases">
        <title>Comparative genomics of rhizobia isolated from Phaseolus vulgaris in China.</title>
        <authorList>
            <person name="Tong W."/>
        </authorList>
    </citation>
    <scope>NUCLEOTIDE SEQUENCE [LARGE SCALE GENOMIC DNA]</scope>
    <source>
        <strain evidence="1 2">C5</strain>
    </source>
</reference>
<name>A0A2A6JE41_9HYPH</name>
<evidence type="ECO:0000313" key="2">
    <source>
        <dbReference type="Proteomes" id="UP000220768"/>
    </source>
</evidence>
<dbReference type="EMBL" id="NWSV01000006">
    <property type="protein sequence ID" value="PDT04102.1"/>
    <property type="molecule type" value="Genomic_DNA"/>
</dbReference>
<accession>A0A2A6JE41</accession>
<keyword evidence="1" id="KW-0489">Methyltransferase</keyword>
<dbReference type="GO" id="GO:0008168">
    <property type="term" value="F:methyltransferase activity"/>
    <property type="evidence" value="ECO:0007669"/>
    <property type="project" value="UniProtKB-KW"/>
</dbReference>
<proteinExistence type="predicted"/>
<keyword evidence="1" id="KW-0808">Transferase</keyword>
<dbReference type="RefSeq" id="WP_097612571.1">
    <property type="nucleotide sequence ID" value="NZ_NWSV01000006.1"/>
</dbReference>
<gene>
    <name evidence="1" type="ORF">CO666_12985</name>
</gene>
<keyword evidence="2" id="KW-1185">Reference proteome</keyword>
<organism evidence="1 2">
    <name type="scientific">Rhizobium chutanense</name>
    <dbReference type="NCBI Taxonomy" id="2035448"/>
    <lineage>
        <taxon>Bacteria</taxon>
        <taxon>Pseudomonadati</taxon>
        <taxon>Pseudomonadota</taxon>
        <taxon>Alphaproteobacteria</taxon>
        <taxon>Hyphomicrobiales</taxon>
        <taxon>Rhizobiaceae</taxon>
        <taxon>Rhizobium/Agrobacterium group</taxon>
        <taxon>Rhizobium</taxon>
    </lineage>
</organism>
<evidence type="ECO:0000313" key="1">
    <source>
        <dbReference type="EMBL" id="PDT04102.1"/>
    </source>
</evidence>
<comment type="caution">
    <text evidence="1">The sequence shown here is derived from an EMBL/GenBank/DDBJ whole genome shotgun (WGS) entry which is preliminary data.</text>
</comment>
<sequence length="52" mass="5793">MADFSIALQEACRVKRLHFRFSGAMLTEIRTLAEALPLAHKSSMTAGRKQMA</sequence>
<dbReference type="Proteomes" id="UP000220768">
    <property type="component" value="Unassembled WGS sequence"/>
</dbReference>
<dbReference type="GO" id="GO:0032259">
    <property type="term" value="P:methylation"/>
    <property type="evidence" value="ECO:0007669"/>
    <property type="project" value="UniProtKB-KW"/>
</dbReference>